<dbReference type="PANTHER" id="PTHR12550">
    <property type="entry name" value="HEPATOMA-DERIVED GROWTH FACTOR-RELATED"/>
    <property type="match status" value="1"/>
</dbReference>
<sequence length="194" mass="21891">MAGKSGDRFKAGELVFAKMKGFPHWPARICKSEAGYKKRVPVYFFGTHQIGSVPPENVVPYIGNKLKYGSGVRIKGFTEGMWEIQNSPGLGSKLKVGLSVVLCVWERRERTSPGEIKTEVRKQHSSESSCLRRRPSLGPDQTERLIENLQLKLHLKSRQPPGWSEQRRGPMLQRRKKLLRQGGCPPGAKGWSLR</sequence>
<feature type="domain" description="PWWP" evidence="2">
    <location>
        <begin position="11"/>
        <end position="64"/>
    </location>
</feature>
<dbReference type="Gene3D" id="2.30.30.140">
    <property type="match status" value="1"/>
</dbReference>
<feature type="compositionally biased region" description="Basic and acidic residues" evidence="1">
    <location>
        <begin position="115"/>
        <end position="125"/>
    </location>
</feature>
<dbReference type="Proteomes" id="UP000694548">
    <property type="component" value="Unassembled WGS sequence"/>
</dbReference>
<proteinExistence type="predicted"/>
<dbReference type="AlphaFoldDB" id="A0A8C6LGP6"/>
<dbReference type="InterPro" id="IPR000313">
    <property type="entry name" value="PWWP_dom"/>
</dbReference>
<dbReference type="Ensembl" id="ENSNFUT00015019576.1">
    <property type="protein sequence ID" value="ENSNFUP00015018729.1"/>
    <property type="gene ID" value="ENSNFUG00015008922.1"/>
</dbReference>
<keyword evidence="4" id="KW-1185">Reference proteome</keyword>
<dbReference type="PROSITE" id="PS50812">
    <property type="entry name" value="PWWP"/>
    <property type="match status" value="1"/>
</dbReference>
<evidence type="ECO:0000256" key="1">
    <source>
        <dbReference type="SAM" id="MobiDB-lite"/>
    </source>
</evidence>
<feature type="region of interest" description="Disordered" evidence="1">
    <location>
        <begin position="115"/>
        <end position="138"/>
    </location>
</feature>
<evidence type="ECO:0000259" key="2">
    <source>
        <dbReference type="PROSITE" id="PS50812"/>
    </source>
</evidence>
<dbReference type="SMART" id="SM00293">
    <property type="entry name" value="PWWP"/>
    <property type="match status" value="1"/>
</dbReference>
<organism evidence="3 4">
    <name type="scientific">Nothobranchius furzeri</name>
    <name type="common">Turquoise killifish</name>
    <dbReference type="NCBI Taxonomy" id="105023"/>
    <lineage>
        <taxon>Eukaryota</taxon>
        <taxon>Metazoa</taxon>
        <taxon>Chordata</taxon>
        <taxon>Craniata</taxon>
        <taxon>Vertebrata</taxon>
        <taxon>Euteleostomi</taxon>
        <taxon>Actinopterygii</taxon>
        <taxon>Neopterygii</taxon>
        <taxon>Teleostei</taxon>
        <taxon>Neoteleostei</taxon>
        <taxon>Acanthomorphata</taxon>
        <taxon>Ovalentaria</taxon>
        <taxon>Atherinomorphae</taxon>
        <taxon>Cyprinodontiformes</taxon>
        <taxon>Nothobranchiidae</taxon>
        <taxon>Nothobranchius</taxon>
    </lineage>
</organism>
<reference evidence="3" key="1">
    <citation type="submission" date="2025-08" db="UniProtKB">
        <authorList>
            <consortium name="Ensembl"/>
        </authorList>
    </citation>
    <scope>IDENTIFICATION</scope>
</reference>
<dbReference type="GeneTree" id="ENSGT00940000153942"/>
<dbReference type="SUPFAM" id="SSF63748">
    <property type="entry name" value="Tudor/PWWP/MBT"/>
    <property type="match status" value="1"/>
</dbReference>
<evidence type="ECO:0000313" key="3">
    <source>
        <dbReference type="Ensembl" id="ENSNFUP00015018729.1"/>
    </source>
</evidence>
<dbReference type="CDD" id="cd05834">
    <property type="entry name" value="PWWP_HRP"/>
    <property type="match status" value="1"/>
</dbReference>
<dbReference type="Pfam" id="PF00855">
    <property type="entry name" value="PWWP"/>
    <property type="match status" value="1"/>
</dbReference>
<accession>A0A8C6LGP6</accession>
<dbReference type="PANTHER" id="PTHR12550:SF41">
    <property type="entry name" value="HEPATOMA-DERIVED GROWTH FACTOR"/>
    <property type="match status" value="1"/>
</dbReference>
<reference evidence="3" key="2">
    <citation type="submission" date="2025-09" db="UniProtKB">
        <authorList>
            <consortium name="Ensembl"/>
        </authorList>
    </citation>
    <scope>IDENTIFICATION</scope>
</reference>
<name>A0A8C6LGP6_NOTFU</name>
<protein>
    <recommendedName>
        <fullName evidence="2">PWWP domain-containing protein</fullName>
    </recommendedName>
</protein>
<evidence type="ECO:0000313" key="4">
    <source>
        <dbReference type="Proteomes" id="UP000694548"/>
    </source>
</evidence>